<proteinExistence type="predicted"/>
<protein>
    <submittedName>
        <fullName evidence="1">Uncharacterized protein</fullName>
    </submittedName>
</protein>
<evidence type="ECO:0000313" key="1">
    <source>
        <dbReference type="EMBL" id="QNR65426.1"/>
    </source>
</evidence>
<accession>A0A7H0Y2W8</accession>
<evidence type="ECO:0000313" key="2">
    <source>
        <dbReference type="Proteomes" id="UP000516384"/>
    </source>
</evidence>
<gene>
    <name evidence="1" type="ORF">IAQ67_16150</name>
</gene>
<name>A0A7H0Y2W8_9BACL</name>
<dbReference type="Proteomes" id="UP000516384">
    <property type="component" value="Chromosome"/>
</dbReference>
<dbReference type="RefSeq" id="WP_190297326.1">
    <property type="nucleotide sequence ID" value="NZ_CP061172.1"/>
</dbReference>
<sequence>MKSDLELLQQIYKVASALDLELCTVLNRGKSTMSGAEYEELMELMIEVEDYLEAKDL</sequence>
<dbReference type="AlphaFoldDB" id="A0A7H0Y2W8"/>
<organism evidence="1 2">
    <name type="scientific">Paenibacillus peoriae</name>
    <dbReference type="NCBI Taxonomy" id="59893"/>
    <lineage>
        <taxon>Bacteria</taxon>
        <taxon>Bacillati</taxon>
        <taxon>Bacillota</taxon>
        <taxon>Bacilli</taxon>
        <taxon>Bacillales</taxon>
        <taxon>Paenibacillaceae</taxon>
        <taxon>Paenibacillus</taxon>
    </lineage>
</organism>
<reference evidence="1 2" key="1">
    <citation type="submission" date="2020-09" db="EMBL/GenBank/DDBJ databases">
        <title>Characterization of Paenibacillus peoriae strain ZF390 with broad-spectrum antimicrobial activity as a potential biocontrol agent.</title>
        <authorList>
            <person name="Li L."/>
            <person name="Zhao Y."/>
            <person name="Li B."/>
            <person name="Xie X."/>
        </authorList>
    </citation>
    <scope>NUCLEOTIDE SEQUENCE [LARGE SCALE GENOMIC DNA]</scope>
    <source>
        <strain evidence="1 2">ZF390</strain>
    </source>
</reference>
<dbReference type="EMBL" id="CP061172">
    <property type="protein sequence ID" value="QNR65426.1"/>
    <property type="molecule type" value="Genomic_DNA"/>
</dbReference>